<dbReference type="EMBL" id="BAABJM010000001">
    <property type="protein sequence ID" value="GAA5042446.1"/>
    <property type="molecule type" value="Genomic_DNA"/>
</dbReference>
<keyword evidence="2" id="KW-1185">Reference proteome</keyword>
<comment type="caution">
    <text evidence="1">The sequence shown here is derived from an EMBL/GenBank/DDBJ whole genome shotgun (WGS) entry which is preliminary data.</text>
</comment>
<reference evidence="2" key="1">
    <citation type="journal article" date="2019" name="Int. J. Syst. Evol. Microbiol.">
        <title>The Global Catalogue of Microorganisms (GCM) 10K type strain sequencing project: providing services to taxonomists for standard genome sequencing and annotation.</title>
        <authorList>
            <consortium name="The Broad Institute Genomics Platform"/>
            <consortium name="The Broad Institute Genome Sequencing Center for Infectious Disease"/>
            <person name="Wu L."/>
            <person name="Ma J."/>
        </authorList>
    </citation>
    <scope>NUCLEOTIDE SEQUENCE [LARGE SCALE GENOMIC DNA]</scope>
    <source>
        <strain evidence="2">JCM 18298</strain>
    </source>
</reference>
<evidence type="ECO:0008006" key="3">
    <source>
        <dbReference type="Google" id="ProtNLM"/>
    </source>
</evidence>
<sequence>MPAVHEERPQRVQGYLPVEASVFGDYRQASRLSSGTVHWGVARRRRLTFGDNAVIDRLLKSAPSGGR</sequence>
<name>A0ABP9JRG7_9NOCA</name>
<organism evidence="1 2">
    <name type="scientific">Nocardia callitridis</name>
    <dbReference type="NCBI Taxonomy" id="648753"/>
    <lineage>
        <taxon>Bacteria</taxon>
        <taxon>Bacillati</taxon>
        <taxon>Actinomycetota</taxon>
        <taxon>Actinomycetes</taxon>
        <taxon>Mycobacteriales</taxon>
        <taxon>Nocardiaceae</taxon>
        <taxon>Nocardia</taxon>
    </lineage>
</organism>
<gene>
    <name evidence="1" type="ORF">GCM10023318_02740</name>
</gene>
<dbReference type="Proteomes" id="UP001500603">
    <property type="component" value="Unassembled WGS sequence"/>
</dbReference>
<protein>
    <recommendedName>
        <fullName evidence="3">Transposase</fullName>
    </recommendedName>
</protein>
<evidence type="ECO:0000313" key="2">
    <source>
        <dbReference type="Proteomes" id="UP001500603"/>
    </source>
</evidence>
<proteinExistence type="predicted"/>
<accession>A0ABP9JRG7</accession>
<evidence type="ECO:0000313" key="1">
    <source>
        <dbReference type="EMBL" id="GAA5042446.1"/>
    </source>
</evidence>